<dbReference type="PANTHER" id="PTHR34219">
    <property type="entry name" value="IRON-REGULATED INNER MEMBRANE PROTEIN-RELATED"/>
    <property type="match status" value="1"/>
</dbReference>
<reference evidence="3" key="1">
    <citation type="journal article" date="2019" name="Int. J. Syst. Evol. Microbiol.">
        <title>The Global Catalogue of Microorganisms (GCM) 10K type strain sequencing project: providing services to taxonomists for standard genome sequencing and annotation.</title>
        <authorList>
            <consortium name="The Broad Institute Genomics Platform"/>
            <consortium name="The Broad Institute Genome Sequencing Center for Infectious Disease"/>
            <person name="Wu L."/>
            <person name="Ma J."/>
        </authorList>
    </citation>
    <scope>NUCLEOTIDE SEQUENCE [LARGE SCALE GENOMIC DNA]</scope>
    <source>
        <strain evidence="3">KACC 12597</strain>
    </source>
</reference>
<keyword evidence="3" id="KW-1185">Reference proteome</keyword>
<keyword evidence="1" id="KW-1133">Transmembrane helix</keyword>
<feature type="transmembrane region" description="Helical" evidence="1">
    <location>
        <begin position="452"/>
        <end position="470"/>
    </location>
</feature>
<name>A0ABW4Y6J1_9GAMM</name>
<feature type="transmembrane region" description="Helical" evidence="1">
    <location>
        <begin position="427"/>
        <end position="445"/>
    </location>
</feature>
<feature type="transmembrane region" description="Helical" evidence="1">
    <location>
        <begin position="145"/>
        <end position="169"/>
    </location>
</feature>
<accession>A0ABW4Y6J1</accession>
<evidence type="ECO:0000313" key="3">
    <source>
        <dbReference type="Proteomes" id="UP001597337"/>
    </source>
</evidence>
<sequence>MSRIVPAEILRIYKIVHSWVGILAGLALFIAFYAGALTVFKEPLSHWTAAGQPIPTTAFDQAETLIARTLAERADARHTFTLHLGRTSDPSVYLSWHQDQDARSQWTATLDGEGALSVTERGAKDIGDLVDHIHRTAGLPGGLEFGSLVMGIVSALYVIALVSGFIVWLPSARKDLLALRLERNPKRAWLDGHNVVGIASLPFHLAIALTAVVFGLHDSIYASLDRTVYGGQVRPILQAANPYTVVAPDARPADMLPPADLLARVRAFAPGFEPTAIQYRNPGTEGAMAVILGEDPRHLVRAHGFLVSSPVSGAILNTDYLPGRQGTWGAIVAAFFALHFGTFGGEPVRWSYFLLALAGAFLFYSGNWLWIESRRRAHARDGASGPTRSLRAMEALTTGGILGCIGGLSVAIALGKLLHGHVTHPQPWLWTAYYLCFLGAIAWAWRRGAEQAARPLLLLCAVATLAIPWASWQASDLELGQSLLARHGGAMPGVDWIALCGAFALLWLAWRHFKQSARPDPMATSQNAPPHSG</sequence>
<feature type="transmembrane region" description="Helical" evidence="1">
    <location>
        <begin position="195"/>
        <end position="216"/>
    </location>
</feature>
<feature type="transmembrane region" description="Helical" evidence="1">
    <location>
        <begin position="490"/>
        <end position="510"/>
    </location>
</feature>
<evidence type="ECO:0000313" key="2">
    <source>
        <dbReference type="EMBL" id="MFD2111802.1"/>
    </source>
</evidence>
<keyword evidence="1" id="KW-0472">Membrane</keyword>
<dbReference type="RefSeq" id="WP_386025529.1">
    <property type="nucleotide sequence ID" value="NZ_JBHUHX010000016.1"/>
</dbReference>
<feature type="transmembrane region" description="Helical" evidence="1">
    <location>
        <begin position="326"/>
        <end position="344"/>
    </location>
</feature>
<feature type="transmembrane region" description="Helical" evidence="1">
    <location>
        <begin position="350"/>
        <end position="371"/>
    </location>
</feature>
<dbReference type="Pfam" id="PF03929">
    <property type="entry name" value="PepSY_TM"/>
    <property type="match status" value="1"/>
</dbReference>
<proteinExistence type="predicted"/>
<comment type="caution">
    <text evidence="2">The sequence shown here is derived from an EMBL/GenBank/DDBJ whole genome shotgun (WGS) entry which is preliminary data.</text>
</comment>
<feature type="transmembrane region" description="Helical" evidence="1">
    <location>
        <begin position="392"/>
        <end position="415"/>
    </location>
</feature>
<dbReference type="Proteomes" id="UP001597337">
    <property type="component" value="Unassembled WGS sequence"/>
</dbReference>
<dbReference type="InterPro" id="IPR005625">
    <property type="entry name" value="PepSY-ass_TM"/>
</dbReference>
<feature type="transmembrane region" description="Helical" evidence="1">
    <location>
        <begin position="20"/>
        <end position="40"/>
    </location>
</feature>
<organism evidence="2 3">
    <name type="scientific">Thiorhodococcus fuscus</name>
    <dbReference type="NCBI Taxonomy" id="527200"/>
    <lineage>
        <taxon>Bacteria</taxon>
        <taxon>Pseudomonadati</taxon>
        <taxon>Pseudomonadota</taxon>
        <taxon>Gammaproteobacteria</taxon>
        <taxon>Chromatiales</taxon>
        <taxon>Chromatiaceae</taxon>
        <taxon>Thiorhodococcus</taxon>
    </lineage>
</organism>
<keyword evidence="1" id="KW-0812">Transmembrane</keyword>
<evidence type="ECO:0000256" key="1">
    <source>
        <dbReference type="SAM" id="Phobius"/>
    </source>
</evidence>
<gene>
    <name evidence="2" type="ORF">ACFSJC_08120</name>
</gene>
<dbReference type="PANTHER" id="PTHR34219:SF9">
    <property type="entry name" value="IRON-REGULATED INNER MEMBRANE PROTEIN"/>
    <property type="match status" value="1"/>
</dbReference>
<dbReference type="EMBL" id="JBHUHX010000016">
    <property type="protein sequence ID" value="MFD2111802.1"/>
    <property type="molecule type" value="Genomic_DNA"/>
</dbReference>
<protein>
    <submittedName>
        <fullName evidence="2">PepSY-associated TM helix domain-containing protein</fullName>
    </submittedName>
</protein>